<feature type="region of interest" description="Disordered" evidence="1">
    <location>
        <begin position="1"/>
        <end position="53"/>
    </location>
</feature>
<evidence type="ECO:0000313" key="3">
    <source>
        <dbReference type="Proteomes" id="UP001249851"/>
    </source>
</evidence>
<sequence length="154" mass="16678">MTASEGKGGTVTSTSAQGVDSSSPSRASPARRPLGWDLENFEEGERTGNKDDPVLVAKTMKILRNEYGEPTFESEEWGTGGRSATAAQRHRVIYAEETPEEDIMAGESKVAFHAFRGFVIEQMGKPSHPIIAGDSNVWEPVKGNSLKLAVNNEI</sequence>
<accession>A0AAD9UZP7</accession>
<keyword evidence="3" id="KW-1185">Reference proteome</keyword>
<dbReference type="AlphaFoldDB" id="A0AAD9UZP7"/>
<feature type="compositionally biased region" description="Polar residues" evidence="1">
    <location>
        <begin position="10"/>
        <end position="20"/>
    </location>
</feature>
<organism evidence="2 3">
    <name type="scientific">Acropora cervicornis</name>
    <name type="common">Staghorn coral</name>
    <dbReference type="NCBI Taxonomy" id="6130"/>
    <lineage>
        <taxon>Eukaryota</taxon>
        <taxon>Metazoa</taxon>
        <taxon>Cnidaria</taxon>
        <taxon>Anthozoa</taxon>
        <taxon>Hexacorallia</taxon>
        <taxon>Scleractinia</taxon>
        <taxon>Astrocoeniina</taxon>
        <taxon>Acroporidae</taxon>
        <taxon>Acropora</taxon>
    </lineage>
</organism>
<reference evidence="2" key="1">
    <citation type="journal article" date="2023" name="G3 (Bethesda)">
        <title>Whole genome assembly and annotation of the endangered Caribbean coral Acropora cervicornis.</title>
        <authorList>
            <person name="Selwyn J.D."/>
            <person name="Vollmer S.V."/>
        </authorList>
    </citation>
    <scope>NUCLEOTIDE SEQUENCE</scope>
    <source>
        <strain evidence="2">K2</strain>
    </source>
</reference>
<feature type="compositionally biased region" description="Basic and acidic residues" evidence="1">
    <location>
        <begin position="43"/>
        <end position="53"/>
    </location>
</feature>
<evidence type="ECO:0000256" key="1">
    <source>
        <dbReference type="SAM" id="MobiDB-lite"/>
    </source>
</evidence>
<comment type="caution">
    <text evidence="2">The sequence shown here is derived from an EMBL/GenBank/DDBJ whole genome shotgun (WGS) entry which is preliminary data.</text>
</comment>
<dbReference type="Proteomes" id="UP001249851">
    <property type="component" value="Unassembled WGS sequence"/>
</dbReference>
<gene>
    <name evidence="2" type="ORF">P5673_022212</name>
</gene>
<feature type="compositionally biased region" description="Low complexity" evidence="1">
    <location>
        <begin position="21"/>
        <end position="33"/>
    </location>
</feature>
<evidence type="ECO:0000313" key="2">
    <source>
        <dbReference type="EMBL" id="KAK2555934.1"/>
    </source>
</evidence>
<dbReference type="EMBL" id="JARQWQ010000059">
    <property type="protein sequence ID" value="KAK2555934.1"/>
    <property type="molecule type" value="Genomic_DNA"/>
</dbReference>
<proteinExistence type="predicted"/>
<name>A0AAD9UZP7_ACRCE</name>
<reference evidence="2" key="2">
    <citation type="journal article" date="2023" name="Science">
        <title>Genomic signatures of disease resistance in endangered staghorn corals.</title>
        <authorList>
            <person name="Vollmer S.V."/>
            <person name="Selwyn J.D."/>
            <person name="Despard B.A."/>
            <person name="Roesel C.L."/>
        </authorList>
    </citation>
    <scope>NUCLEOTIDE SEQUENCE</scope>
    <source>
        <strain evidence="2">K2</strain>
    </source>
</reference>
<protein>
    <submittedName>
        <fullName evidence="2">Uncharacterized protein</fullName>
    </submittedName>
</protein>